<evidence type="ECO:0000259" key="1">
    <source>
        <dbReference type="Pfam" id="PF03551"/>
    </source>
</evidence>
<feature type="domain" description="Transcription regulator PadR N-terminal" evidence="1">
    <location>
        <begin position="42"/>
        <end position="112"/>
    </location>
</feature>
<protein>
    <submittedName>
        <fullName evidence="2">PadR family transcriptional regulator</fullName>
    </submittedName>
</protein>
<keyword evidence="3" id="KW-1185">Reference proteome</keyword>
<dbReference type="InterPro" id="IPR036388">
    <property type="entry name" value="WH-like_DNA-bd_sf"/>
</dbReference>
<name>A0A261FMI8_9BIFI</name>
<evidence type="ECO:0000313" key="3">
    <source>
        <dbReference type="Proteomes" id="UP000216871"/>
    </source>
</evidence>
<proteinExistence type="predicted"/>
<organism evidence="2 3">
    <name type="scientific">Bifidobacterium myosotis</name>
    <dbReference type="NCBI Taxonomy" id="1630166"/>
    <lineage>
        <taxon>Bacteria</taxon>
        <taxon>Bacillati</taxon>
        <taxon>Actinomycetota</taxon>
        <taxon>Actinomycetes</taxon>
        <taxon>Bifidobacteriales</taxon>
        <taxon>Bifidobacteriaceae</taxon>
        <taxon>Bifidobacterium</taxon>
    </lineage>
</organism>
<reference evidence="2 3" key="1">
    <citation type="journal article" date="2017" name="BMC Genomics">
        <title>Comparative genomic and phylogenomic analyses of the Bifidobacteriaceae family.</title>
        <authorList>
            <person name="Lugli G.A."/>
            <person name="Milani C."/>
            <person name="Turroni F."/>
            <person name="Duranti S."/>
            <person name="Mancabelli L."/>
            <person name="Mangifesta M."/>
            <person name="Ferrario C."/>
            <person name="Modesto M."/>
            <person name="Mattarelli P."/>
            <person name="Jiri K."/>
            <person name="van Sinderen D."/>
            <person name="Ventura M."/>
        </authorList>
    </citation>
    <scope>NUCLEOTIDE SEQUENCE [LARGE SCALE GENOMIC DNA]</scope>
    <source>
        <strain evidence="2 3">DSM 100196</strain>
    </source>
</reference>
<gene>
    <name evidence="2" type="ORF">BMYO_0851</name>
</gene>
<dbReference type="InterPro" id="IPR005149">
    <property type="entry name" value="Tscrpt_reg_PadR_N"/>
</dbReference>
<dbReference type="AlphaFoldDB" id="A0A261FMI8"/>
<dbReference type="Proteomes" id="UP000216871">
    <property type="component" value="Unassembled WGS sequence"/>
</dbReference>
<evidence type="ECO:0000313" key="2">
    <source>
        <dbReference type="EMBL" id="OZG60390.1"/>
    </source>
</evidence>
<sequence>MKERRNSKGLEMVSWRVIRRVVLKYLRLRYHECMNIVEIMTLGFLSEEPLCGYRLRKKMEQLQGYSRAFSDGTLHSVTAKFVKAGYLGESFNVVNGRRLREFHLEPAGREKLIEELKGTDGYMLSDITKWSVVMSFLSVIPDVADRNAVLRRRLDLLDSDVRRMYSDGEGPIDNESLTDKYRIAITQIHDAEIAAERAWLMKELGVSE</sequence>
<dbReference type="Pfam" id="PF03551">
    <property type="entry name" value="PadR"/>
    <property type="match status" value="1"/>
</dbReference>
<dbReference type="SUPFAM" id="SSF46785">
    <property type="entry name" value="Winged helix' DNA-binding domain"/>
    <property type="match status" value="1"/>
</dbReference>
<dbReference type="EMBL" id="MWWW01000008">
    <property type="protein sequence ID" value="OZG60390.1"/>
    <property type="molecule type" value="Genomic_DNA"/>
</dbReference>
<accession>A0A261FMI8</accession>
<comment type="caution">
    <text evidence="2">The sequence shown here is derived from an EMBL/GenBank/DDBJ whole genome shotgun (WGS) entry which is preliminary data.</text>
</comment>
<dbReference type="InterPro" id="IPR036390">
    <property type="entry name" value="WH_DNA-bd_sf"/>
</dbReference>
<dbReference type="Gene3D" id="1.10.10.10">
    <property type="entry name" value="Winged helix-like DNA-binding domain superfamily/Winged helix DNA-binding domain"/>
    <property type="match status" value="1"/>
</dbReference>